<dbReference type="InterPro" id="IPR039421">
    <property type="entry name" value="Type_1_exporter"/>
</dbReference>
<dbReference type="GO" id="GO:0005886">
    <property type="term" value="C:plasma membrane"/>
    <property type="evidence" value="ECO:0007669"/>
    <property type="project" value="UniProtKB-SubCell"/>
</dbReference>
<dbReference type="GO" id="GO:0140359">
    <property type="term" value="F:ABC-type transporter activity"/>
    <property type="evidence" value="ECO:0007669"/>
    <property type="project" value="InterPro"/>
</dbReference>
<dbReference type="InterPro" id="IPR017871">
    <property type="entry name" value="ABC_transporter-like_CS"/>
</dbReference>
<dbReference type="PROSITE" id="PS50893">
    <property type="entry name" value="ABC_TRANSPORTER_2"/>
    <property type="match status" value="1"/>
</dbReference>
<dbReference type="AlphaFoldDB" id="A0A926DUM9"/>
<proteinExistence type="predicted"/>
<dbReference type="CDD" id="cd03228">
    <property type="entry name" value="ABCC_MRP_Like"/>
    <property type="match status" value="1"/>
</dbReference>
<keyword evidence="11" id="KW-1185">Reference proteome</keyword>
<dbReference type="PANTHER" id="PTHR24221:SF654">
    <property type="entry name" value="ATP-BINDING CASSETTE SUB-FAMILY B MEMBER 6"/>
    <property type="match status" value="1"/>
</dbReference>
<dbReference type="GO" id="GO:0034040">
    <property type="term" value="F:ATPase-coupled lipid transmembrane transporter activity"/>
    <property type="evidence" value="ECO:0007669"/>
    <property type="project" value="TreeGrafter"/>
</dbReference>
<evidence type="ECO:0000256" key="2">
    <source>
        <dbReference type="ARBA" id="ARBA00022692"/>
    </source>
</evidence>
<feature type="domain" description="ABC transmembrane type-1" evidence="9">
    <location>
        <begin position="39"/>
        <end position="335"/>
    </location>
</feature>
<evidence type="ECO:0000259" key="9">
    <source>
        <dbReference type="PROSITE" id="PS50929"/>
    </source>
</evidence>
<evidence type="ECO:0000256" key="7">
    <source>
        <dbReference type="SAM" id="Phobius"/>
    </source>
</evidence>
<dbReference type="SUPFAM" id="SSF90123">
    <property type="entry name" value="ABC transporter transmembrane region"/>
    <property type="match status" value="1"/>
</dbReference>
<feature type="transmembrane region" description="Helical" evidence="7">
    <location>
        <begin position="304"/>
        <end position="327"/>
    </location>
</feature>
<keyword evidence="2 7" id="KW-0812">Transmembrane</keyword>
<comment type="caution">
    <text evidence="10">The sequence shown here is derived from an EMBL/GenBank/DDBJ whole genome shotgun (WGS) entry which is preliminary data.</text>
</comment>
<dbReference type="Pfam" id="PF00664">
    <property type="entry name" value="ABC_membrane"/>
    <property type="match status" value="1"/>
</dbReference>
<dbReference type="PANTHER" id="PTHR24221">
    <property type="entry name" value="ATP-BINDING CASSETTE SUB-FAMILY B"/>
    <property type="match status" value="1"/>
</dbReference>
<dbReference type="Pfam" id="PF00005">
    <property type="entry name" value="ABC_tran"/>
    <property type="match status" value="1"/>
</dbReference>
<keyword evidence="4 10" id="KW-0067">ATP-binding</keyword>
<dbReference type="SMART" id="SM00382">
    <property type="entry name" value="AAA"/>
    <property type="match status" value="1"/>
</dbReference>
<gene>
    <name evidence="10" type="ORF">H8730_08965</name>
</gene>
<dbReference type="RefSeq" id="WP_177717937.1">
    <property type="nucleotide sequence ID" value="NZ_JACRSQ010000011.1"/>
</dbReference>
<evidence type="ECO:0000313" key="10">
    <source>
        <dbReference type="EMBL" id="MBC8543674.1"/>
    </source>
</evidence>
<dbReference type="InterPro" id="IPR027417">
    <property type="entry name" value="P-loop_NTPase"/>
</dbReference>
<feature type="domain" description="ABC transporter" evidence="8">
    <location>
        <begin position="367"/>
        <end position="601"/>
    </location>
</feature>
<keyword evidence="5 7" id="KW-1133">Transmembrane helix</keyword>
<feature type="transmembrane region" description="Helical" evidence="7">
    <location>
        <begin position="274"/>
        <end position="298"/>
    </location>
</feature>
<feature type="transmembrane region" description="Helical" evidence="7">
    <location>
        <begin position="75"/>
        <end position="96"/>
    </location>
</feature>
<dbReference type="PROSITE" id="PS00211">
    <property type="entry name" value="ABC_TRANSPORTER_1"/>
    <property type="match status" value="1"/>
</dbReference>
<evidence type="ECO:0000256" key="3">
    <source>
        <dbReference type="ARBA" id="ARBA00022741"/>
    </source>
</evidence>
<dbReference type="GO" id="GO:0005524">
    <property type="term" value="F:ATP binding"/>
    <property type="evidence" value="ECO:0007669"/>
    <property type="project" value="UniProtKB-KW"/>
</dbReference>
<dbReference type="InterPro" id="IPR003593">
    <property type="entry name" value="AAA+_ATPase"/>
</dbReference>
<accession>A0A926DUM9</accession>
<protein>
    <submittedName>
        <fullName evidence="10">ABC transporter ATP-binding protein</fullName>
    </submittedName>
</protein>
<dbReference type="GO" id="GO:0016887">
    <property type="term" value="F:ATP hydrolysis activity"/>
    <property type="evidence" value="ECO:0007669"/>
    <property type="project" value="InterPro"/>
</dbReference>
<organism evidence="10 11">
    <name type="scientific">Bianquea renquensis</name>
    <dbReference type="NCBI Taxonomy" id="2763661"/>
    <lineage>
        <taxon>Bacteria</taxon>
        <taxon>Bacillati</taxon>
        <taxon>Bacillota</taxon>
        <taxon>Clostridia</taxon>
        <taxon>Eubacteriales</taxon>
        <taxon>Bianqueaceae</taxon>
        <taxon>Bianquea</taxon>
    </lineage>
</organism>
<dbReference type="PROSITE" id="PS50929">
    <property type="entry name" value="ABC_TM1F"/>
    <property type="match status" value="1"/>
</dbReference>
<feature type="transmembrane region" description="Helical" evidence="7">
    <location>
        <begin position="168"/>
        <end position="187"/>
    </location>
</feature>
<dbReference type="InterPro" id="IPR036640">
    <property type="entry name" value="ABC1_TM_sf"/>
</dbReference>
<dbReference type="Gene3D" id="1.20.1560.10">
    <property type="entry name" value="ABC transporter type 1, transmembrane domain"/>
    <property type="match status" value="1"/>
</dbReference>
<dbReference type="InterPro" id="IPR011527">
    <property type="entry name" value="ABC1_TM_dom"/>
</dbReference>
<name>A0A926DUM9_9FIRM</name>
<feature type="transmembrane region" description="Helical" evidence="7">
    <location>
        <begin position="193"/>
        <end position="212"/>
    </location>
</feature>
<reference evidence="10" key="1">
    <citation type="submission" date="2020-08" db="EMBL/GenBank/DDBJ databases">
        <title>Genome public.</title>
        <authorList>
            <person name="Liu C."/>
            <person name="Sun Q."/>
        </authorList>
    </citation>
    <scope>NUCLEOTIDE SEQUENCE</scope>
    <source>
        <strain evidence="10">NSJ-32</strain>
    </source>
</reference>
<evidence type="ECO:0000313" key="11">
    <source>
        <dbReference type="Proteomes" id="UP000657006"/>
    </source>
</evidence>
<evidence type="ECO:0000256" key="1">
    <source>
        <dbReference type="ARBA" id="ARBA00004651"/>
    </source>
</evidence>
<sequence length="608" mass="68944">MSDRTTAIENDILSTQKPALKNLVRMWIYVVKNSKTVALLYLGLYILLSLLRPLSAVLWGRYVDSLSGEVPYESLIGVLLLLLGYYLINIVTDILYRCLEGQEDIEQFNIVQENRFQERILSNVYRKLNRIQYEYWEVPQMNDIVNRNMQFMNSRGNGISKAVMQQSYAIVAKAISVISIAATLYIYSPWLCLILLVLPLPVFFTIFVDEKIRYKFIQDNSKLQRKANYYQDIMLGAGAKEIKTMGLHDFFYDKWKKQIEHYTKNEKKLYRSSTILNCLTSFITNLANIGACFLAILLMTAGKITVGALSAVLSLISTLLSDVGSLITGIAQFVSKRNEATTFFQIMDLKEGLEENKEDPNLTIEQIQFNTVSYRYPMTDQAVLDDINITIRRGERVALVGENGAGKTTFVNLLTGILEPSKGLISFNGLDSALLSCESKFSATSCVVQLPSKYTTFTVGDNVYLGDTHRPRNEKRIEEALEFGGISAAMKNELLGKDVGGRDISGGQWQKLSISRAYYRNRSIIVLDEPTSNLDPLAESEIFQKYIDLAGDRTVVFVTHRISVAALAQRIIVFDKGRIVGDGTHDELIKNNRVYARLYHEQSKWYDR</sequence>
<evidence type="ECO:0000259" key="8">
    <source>
        <dbReference type="PROSITE" id="PS50893"/>
    </source>
</evidence>
<feature type="transmembrane region" description="Helical" evidence="7">
    <location>
        <begin position="36"/>
        <end position="55"/>
    </location>
</feature>
<dbReference type="InterPro" id="IPR003439">
    <property type="entry name" value="ABC_transporter-like_ATP-bd"/>
</dbReference>
<keyword evidence="6 7" id="KW-0472">Membrane</keyword>
<dbReference type="SUPFAM" id="SSF52540">
    <property type="entry name" value="P-loop containing nucleoside triphosphate hydrolases"/>
    <property type="match status" value="1"/>
</dbReference>
<dbReference type="Gene3D" id="3.40.50.300">
    <property type="entry name" value="P-loop containing nucleotide triphosphate hydrolases"/>
    <property type="match status" value="1"/>
</dbReference>
<evidence type="ECO:0000256" key="6">
    <source>
        <dbReference type="ARBA" id="ARBA00023136"/>
    </source>
</evidence>
<evidence type="ECO:0000256" key="4">
    <source>
        <dbReference type="ARBA" id="ARBA00022840"/>
    </source>
</evidence>
<comment type="subcellular location">
    <subcellularLocation>
        <location evidence="1">Cell membrane</location>
        <topology evidence="1">Multi-pass membrane protein</topology>
    </subcellularLocation>
</comment>
<evidence type="ECO:0000256" key="5">
    <source>
        <dbReference type="ARBA" id="ARBA00022989"/>
    </source>
</evidence>
<dbReference type="EMBL" id="JACRSQ010000011">
    <property type="protein sequence ID" value="MBC8543674.1"/>
    <property type="molecule type" value="Genomic_DNA"/>
</dbReference>
<keyword evidence="3" id="KW-0547">Nucleotide-binding</keyword>
<dbReference type="Proteomes" id="UP000657006">
    <property type="component" value="Unassembled WGS sequence"/>
</dbReference>